<name>A0AAV2H8X5_LYMST</name>
<dbReference type="CDD" id="cd21451">
    <property type="entry name" value="DLC-like_TCTEX1D"/>
    <property type="match status" value="1"/>
</dbReference>
<dbReference type="Proteomes" id="UP001497497">
    <property type="component" value="Unassembled WGS sequence"/>
</dbReference>
<dbReference type="Pfam" id="PF03645">
    <property type="entry name" value="Tctex-1"/>
    <property type="match status" value="1"/>
</dbReference>
<dbReference type="GO" id="GO:0007018">
    <property type="term" value="P:microtubule-based movement"/>
    <property type="evidence" value="ECO:0007669"/>
    <property type="project" value="TreeGrafter"/>
</dbReference>
<comment type="similarity">
    <text evidence="1">Belongs to the dynein light chain Tctex-type family.</text>
</comment>
<dbReference type="GO" id="GO:0045505">
    <property type="term" value="F:dynein intermediate chain binding"/>
    <property type="evidence" value="ECO:0007669"/>
    <property type="project" value="TreeGrafter"/>
</dbReference>
<evidence type="ECO:0000256" key="2">
    <source>
        <dbReference type="SAM" id="Phobius"/>
    </source>
</evidence>
<keyword evidence="2" id="KW-0812">Transmembrane</keyword>
<organism evidence="3 4">
    <name type="scientific">Lymnaea stagnalis</name>
    <name type="common">Great pond snail</name>
    <name type="synonym">Helix stagnalis</name>
    <dbReference type="NCBI Taxonomy" id="6523"/>
    <lineage>
        <taxon>Eukaryota</taxon>
        <taxon>Metazoa</taxon>
        <taxon>Spiralia</taxon>
        <taxon>Lophotrochozoa</taxon>
        <taxon>Mollusca</taxon>
        <taxon>Gastropoda</taxon>
        <taxon>Heterobranchia</taxon>
        <taxon>Euthyneura</taxon>
        <taxon>Panpulmonata</taxon>
        <taxon>Hygrophila</taxon>
        <taxon>Lymnaeoidea</taxon>
        <taxon>Lymnaeidae</taxon>
        <taxon>Lymnaea</taxon>
    </lineage>
</organism>
<evidence type="ECO:0000256" key="1">
    <source>
        <dbReference type="ARBA" id="ARBA00005361"/>
    </source>
</evidence>
<proteinExistence type="inferred from homology"/>
<evidence type="ECO:0000313" key="4">
    <source>
        <dbReference type="Proteomes" id="UP001497497"/>
    </source>
</evidence>
<protein>
    <submittedName>
        <fullName evidence="3">Uncharacterized protein</fullName>
    </submittedName>
</protein>
<gene>
    <name evidence="3" type="ORF">GSLYS_00004275001</name>
</gene>
<dbReference type="GO" id="GO:0005868">
    <property type="term" value="C:cytoplasmic dynein complex"/>
    <property type="evidence" value="ECO:0007669"/>
    <property type="project" value="TreeGrafter"/>
</dbReference>
<dbReference type="AlphaFoldDB" id="A0AAV2H8X5"/>
<dbReference type="InterPro" id="IPR038586">
    <property type="entry name" value="Tctex-1-like_sf"/>
</dbReference>
<comment type="caution">
    <text evidence="3">The sequence shown here is derived from an EMBL/GenBank/DDBJ whole genome shotgun (WGS) entry which is preliminary data.</text>
</comment>
<dbReference type="Gene3D" id="3.30.1140.40">
    <property type="entry name" value="Tctex-1"/>
    <property type="match status" value="1"/>
</dbReference>
<dbReference type="InterPro" id="IPR005334">
    <property type="entry name" value="Tctex-1-like"/>
</dbReference>
<reference evidence="3 4" key="1">
    <citation type="submission" date="2024-04" db="EMBL/GenBank/DDBJ databases">
        <authorList>
            <consortium name="Genoscope - CEA"/>
            <person name="William W."/>
        </authorList>
    </citation>
    <scope>NUCLEOTIDE SEQUENCE [LARGE SCALE GENOMIC DNA]</scope>
</reference>
<keyword evidence="2" id="KW-0472">Membrane</keyword>
<dbReference type="GO" id="GO:0005737">
    <property type="term" value="C:cytoplasm"/>
    <property type="evidence" value="ECO:0007669"/>
    <property type="project" value="TreeGrafter"/>
</dbReference>
<dbReference type="EMBL" id="CAXITT010000062">
    <property type="protein sequence ID" value="CAL1530142.1"/>
    <property type="molecule type" value="Genomic_DNA"/>
</dbReference>
<sequence>MFYYNSENLRHYMHSDYFHHLTFFLVFCLFNVCKLATSRDGFLRNPMLKGPGRNRSWHRREHDWHSVATSGDLNPPIEYENTYKLKPDGMFVPERVKAIIKTVLQENLHDQIYHKQLMGSRCLVLSDIIKEKVRQLNLARFKIVSVVLLGEKKNQSMMVSSRCLWDSSCDNFATCEYSQGNICAVGMVFAVYQE</sequence>
<feature type="transmembrane region" description="Helical" evidence="2">
    <location>
        <begin position="17"/>
        <end position="37"/>
    </location>
</feature>
<evidence type="ECO:0000313" key="3">
    <source>
        <dbReference type="EMBL" id="CAL1530142.1"/>
    </source>
</evidence>
<keyword evidence="4" id="KW-1185">Reference proteome</keyword>
<keyword evidence="2" id="KW-1133">Transmembrane helix</keyword>
<dbReference type="PANTHER" id="PTHR21255">
    <property type="entry name" value="T-COMPLEX-ASSOCIATED-TESTIS-EXPRESSED 1/ DYNEIN LIGHT CHAIN"/>
    <property type="match status" value="1"/>
</dbReference>
<accession>A0AAV2H8X5</accession>
<dbReference type="PANTHER" id="PTHR21255:SF65">
    <property type="entry name" value="TCTEX1 DOMAIN-CONTAINING PROTEIN 2"/>
    <property type="match status" value="1"/>
</dbReference>